<dbReference type="AlphaFoldDB" id="A0A6G1E8N9"/>
<evidence type="ECO:0000313" key="1">
    <source>
        <dbReference type="EMBL" id="KAF0920936.1"/>
    </source>
</evidence>
<protein>
    <submittedName>
        <fullName evidence="1">Uncharacterized protein</fullName>
    </submittedName>
</protein>
<sequence>MGYSSIKTCVRGRRLCQRESITDRLVPSYPRIRSWIEHEGGKVEEIRGGGRRRWVFNRVG</sequence>
<evidence type="ECO:0000313" key="2">
    <source>
        <dbReference type="Proteomes" id="UP000479710"/>
    </source>
</evidence>
<dbReference type="Proteomes" id="UP000479710">
    <property type="component" value="Unassembled WGS sequence"/>
</dbReference>
<dbReference type="EMBL" id="SPHZ02000005">
    <property type="protein sequence ID" value="KAF0920936.1"/>
    <property type="molecule type" value="Genomic_DNA"/>
</dbReference>
<reference evidence="1 2" key="1">
    <citation type="submission" date="2019-11" db="EMBL/GenBank/DDBJ databases">
        <title>Whole genome sequence of Oryza granulata.</title>
        <authorList>
            <person name="Li W."/>
        </authorList>
    </citation>
    <scope>NUCLEOTIDE SEQUENCE [LARGE SCALE GENOMIC DNA]</scope>
    <source>
        <strain evidence="2">cv. Menghai</strain>
        <tissue evidence="1">Leaf</tissue>
    </source>
</reference>
<name>A0A6G1E8N9_9ORYZ</name>
<accession>A0A6G1E8N9</accession>
<gene>
    <name evidence="1" type="ORF">E2562_037783</name>
</gene>
<keyword evidence="2" id="KW-1185">Reference proteome</keyword>
<organism evidence="1 2">
    <name type="scientific">Oryza meyeriana var. granulata</name>
    <dbReference type="NCBI Taxonomy" id="110450"/>
    <lineage>
        <taxon>Eukaryota</taxon>
        <taxon>Viridiplantae</taxon>
        <taxon>Streptophyta</taxon>
        <taxon>Embryophyta</taxon>
        <taxon>Tracheophyta</taxon>
        <taxon>Spermatophyta</taxon>
        <taxon>Magnoliopsida</taxon>
        <taxon>Liliopsida</taxon>
        <taxon>Poales</taxon>
        <taxon>Poaceae</taxon>
        <taxon>BOP clade</taxon>
        <taxon>Oryzoideae</taxon>
        <taxon>Oryzeae</taxon>
        <taxon>Oryzinae</taxon>
        <taxon>Oryza</taxon>
        <taxon>Oryza meyeriana</taxon>
    </lineage>
</organism>
<proteinExistence type="predicted"/>
<comment type="caution">
    <text evidence="1">The sequence shown here is derived from an EMBL/GenBank/DDBJ whole genome shotgun (WGS) entry which is preliminary data.</text>
</comment>